<proteinExistence type="predicted"/>
<dbReference type="EMBL" id="NEXF01000451">
    <property type="protein sequence ID" value="PSO06592.1"/>
    <property type="molecule type" value="Genomic_DNA"/>
</dbReference>
<organism evidence="1 2">
    <name type="scientific">Candidatus Marsarchaeota G2 archaeon BE_D</name>
    <dbReference type="NCBI Taxonomy" id="1978158"/>
    <lineage>
        <taxon>Archaea</taxon>
        <taxon>Candidatus Marsarchaeota</taxon>
        <taxon>Candidatus Marsarchaeota group 2</taxon>
    </lineage>
</organism>
<protein>
    <submittedName>
        <fullName evidence="1">Uncharacterized protein</fullName>
    </submittedName>
</protein>
<comment type="caution">
    <text evidence="1">The sequence shown here is derived from an EMBL/GenBank/DDBJ whole genome shotgun (WGS) entry which is preliminary data.</text>
</comment>
<evidence type="ECO:0000313" key="1">
    <source>
        <dbReference type="EMBL" id="PSO06592.1"/>
    </source>
</evidence>
<dbReference type="AlphaFoldDB" id="A0A2R6C6Q5"/>
<gene>
    <name evidence="1" type="ORF">B9Q04_15265</name>
</gene>
<accession>A0A2R6C6Q5</accession>
<reference evidence="1 2" key="1">
    <citation type="submission" date="2017-04" db="EMBL/GenBank/DDBJ databases">
        <title>Novel microbial lineages endemic to geothermal iron-oxide mats fill important gaps in the evolutionary history of Archaea.</title>
        <authorList>
            <person name="Jay Z.J."/>
            <person name="Beam J.P."/>
            <person name="Dlakic M."/>
            <person name="Rusch D.B."/>
            <person name="Kozubal M.A."/>
            <person name="Inskeep W.P."/>
        </authorList>
    </citation>
    <scope>NUCLEOTIDE SEQUENCE [LARGE SCALE GENOMIC DNA]</scope>
    <source>
        <strain evidence="1">BE_D</strain>
    </source>
</reference>
<name>A0A2R6C6Q5_9ARCH</name>
<evidence type="ECO:0000313" key="2">
    <source>
        <dbReference type="Proteomes" id="UP000242015"/>
    </source>
</evidence>
<sequence length="89" mass="9377">MGGGFGHEGHPGGPAGSSPRCVDALLFLPPRRGEVLSRGGGVSENMSEFYCGGWVEGGPWWCRWALGRLGLSYHPPTHHEAFGERSGGG</sequence>
<dbReference type="Proteomes" id="UP000242015">
    <property type="component" value="Unassembled WGS sequence"/>
</dbReference>